<organism evidence="1">
    <name type="scientific">Drosophila melanogaster</name>
    <name type="common">Fruit fly</name>
    <dbReference type="NCBI Taxonomy" id="7227"/>
    <lineage>
        <taxon>Eukaryota</taxon>
        <taxon>Metazoa</taxon>
        <taxon>Ecdysozoa</taxon>
        <taxon>Arthropoda</taxon>
        <taxon>Hexapoda</taxon>
        <taxon>Insecta</taxon>
        <taxon>Pterygota</taxon>
        <taxon>Neoptera</taxon>
        <taxon>Endopterygota</taxon>
        <taxon>Diptera</taxon>
        <taxon>Brachycera</taxon>
        <taxon>Muscomorpha</taxon>
        <taxon>Ephydroidea</taxon>
        <taxon>Drosophilidae</taxon>
        <taxon>Drosophila</taxon>
        <taxon>Sophophora</taxon>
    </lineage>
</organism>
<sequence length="158" mass="17747">MAAYTQFGYGGFPSASQSGAINLVIWRRLSGEALGCRIAVAWPLWWTHEIQAAIRSLRLRFTEISKASATQKLGIWHWALGTGYWLLVTAHWAHTWPADLICALSPASRRRRLHPPTANNESSTFHPQTWPIHMAHWTTGASSESGKVLLEWSPLPHE</sequence>
<dbReference type="AlphaFoldDB" id="Q6ILB6"/>
<dbReference type="EMBL" id="BK002100">
    <property type="protein sequence ID" value="DAA02945.1"/>
    <property type="molecule type" value="Genomic_DNA"/>
</dbReference>
<gene>
    <name evidence="1" type="ORF">HDC09857</name>
</gene>
<name>Q6ILB6_DROME</name>
<protein>
    <submittedName>
        <fullName evidence="1">HDC09857</fullName>
    </submittedName>
</protein>
<proteinExistence type="predicted"/>
<reference evidence="1" key="1">
    <citation type="journal article" date="2003" name="Genome Biol.">
        <title>An integrated gene annotation and transcriptional profiling approach towards the full gene content of the Drosophila genome.</title>
        <authorList>
            <person name="Hild M."/>
            <person name="Beckmann B."/>
            <person name="Haas S.A."/>
            <person name="Koch B."/>
            <person name="Solovyev V."/>
            <person name="Busold C."/>
            <person name="Fellenberg K."/>
            <person name="Boutros M."/>
            <person name="Vingron M."/>
            <person name="Sauer F."/>
            <person name="Hoheisel J.D."/>
            <person name="Paro R."/>
        </authorList>
    </citation>
    <scope>NUCLEOTIDE SEQUENCE</scope>
</reference>
<accession>Q6ILB6</accession>
<evidence type="ECO:0000313" key="1">
    <source>
        <dbReference type="EMBL" id="DAA02945.1"/>
    </source>
</evidence>